<keyword evidence="1 4" id="KW-0378">Hydrolase</keyword>
<keyword evidence="3" id="KW-0443">Lipid metabolism</keyword>
<evidence type="ECO:0000256" key="1">
    <source>
        <dbReference type="ARBA" id="ARBA00022801"/>
    </source>
</evidence>
<dbReference type="Proteomes" id="UP000013232">
    <property type="component" value="Unassembled WGS sequence"/>
</dbReference>
<keyword evidence="5" id="KW-1185">Reference proteome</keyword>
<reference evidence="4 5" key="1">
    <citation type="submission" date="2012-09" db="EMBL/GenBank/DDBJ databases">
        <title>Draft Genome Sequences of 6 Strains from Genus Thauera.</title>
        <authorList>
            <person name="Liu B."/>
            <person name="Shapleigh J.P."/>
            <person name="Frostegard A.H."/>
        </authorList>
    </citation>
    <scope>NUCLEOTIDE SEQUENCE [LARGE SCALE GENOMIC DNA]</scope>
    <source>
        <strain evidence="5">47Lol / DSM 12138</strain>
    </source>
</reference>
<dbReference type="eggNOG" id="COG4188">
    <property type="taxonomic scope" value="Bacteria"/>
</dbReference>
<gene>
    <name evidence="4" type="ORF">C666_18705</name>
</gene>
<dbReference type="SUPFAM" id="SSF53474">
    <property type="entry name" value="alpha/beta-Hydrolases"/>
    <property type="match status" value="1"/>
</dbReference>
<dbReference type="GO" id="GO:0003847">
    <property type="term" value="F:1-alkyl-2-acetylglycerophosphocholine esterase activity"/>
    <property type="evidence" value="ECO:0007669"/>
    <property type="project" value="TreeGrafter"/>
</dbReference>
<dbReference type="Gene3D" id="3.40.50.1820">
    <property type="entry name" value="alpha/beta hydrolase"/>
    <property type="match status" value="1"/>
</dbReference>
<evidence type="ECO:0000313" key="4">
    <source>
        <dbReference type="EMBL" id="ENO83571.1"/>
    </source>
</evidence>
<keyword evidence="2" id="KW-0442">Lipid degradation</keyword>
<accession>N6XPF0</accession>
<organism evidence="4 5">
    <name type="scientific">Thauera linaloolentis (strain DSM 12138 / JCM 21573 / CCUG 41526 / CIP 105981 / IAM 15112 / NBRC 102519 / 47Lol)</name>
    <dbReference type="NCBI Taxonomy" id="1123367"/>
    <lineage>
        <taxon>Bacteria</taxon>
        <taxon>Pseudomonadati</taxon>
        <taxon>Pseudomonadota</taxon>
        <taxon>Betaproteobacteria</taxon>
        <taxon>Rhodocyclales</taxon>
        <taxon>Zoogloeaceae</taxon>
        <taxon>Thauera</taxon>
    </lineage>
</organism>
<evidence type="ECO:0000256" key="2">
    <source>
        <dbReference type="ARBA" id="ARBA00022963"/>
    </source>
</evidence>
<name>N6XPF0_THAL4</name>
<evidence type="ECO:0000256" key="3">
    <source>
        <dbReference type="ARBA" id="ARBA00023098"/>
    </source>
</evidence>
<dbReference type="AlphaFoldDB" id="N6XPF0"/>
<dbReference type="PANTHER" id="PTHR10272">
    <property type="entry name" value="PLATELET-ACTIVATING FACTOR ACETYLHYDROLASE"/>
    <property type="match status" value="1"/>
</dbReference>
<dbReference type="InterPro" id="IPR029058">
    <property type="entry name" value="AB_hydrolase_fold"/>
</dbReference>
<comment type="caution">
    <text evidence="4">The sequence shown here is derived from an EMBL/GenBank/DDBJ whole genome shotgun (WGS) entry which is preliminary data.</text>
</comment>
<sequence length="300" mass="34044">MVEGRERLPVLIYNHGAMHPHFSGTFQTEFLASHGYVVVAIGHPGANEIERFPDGKSYRNDGMTYWAEPPTGERPARRELAEYLWAHGDLSLFIGDIRFVLDRLAALDIDPEWRLRHRLALDRVGSLGWSLGGFLSLQAGRDEPRIKAVANLDGLNLLGLMGPRGVATLGSERPMLLMFADRWTEVSPPYPGVELSADIVERMELRAALVAHYWRMLRRSTADWYYMSIAGVDHAHFSDRTLFETIPEDRMSPRQAHDIINRFTLEFFEKYLRGSTQTPLLDGEEVFAEAGLFKMKGDAK</sequence>
<evidence type="ECO:0000313" key="5">
    <source>
        <dbReference type="Proteomes" id="UP000013232"/>
    </source>
</evidence>
<dbReference type="GO" id="GO:0016042">
    <property type="term" value="P:lipid catabolic process"/>
    <property type="evidence" value="ECO:0007669"/>
    <property type="project" value="UniProtKB-KW"/>
</dbReference>
<dbReference type="EMBL" id="AMXE01000154">
    <property type="protein sequence ID" value="ENO83571.1"/>
    <property type="molecule type" value="Genomic_DNA"/>
</dbReference>
<proteinExistence type="predicted"/>
<dbReference type="STRING" id="1123367.GCA_000621305_03796"/>
<protein>
    <submittedName>
        <fullName evidence="4">Acetylhydrolase</fullName>
    </submittedName>
</protein>
<dbReference type="PANTHER" id="PTHR10272:SF0">
    <property type="entry name" value="PLATELET-ACTIVATING FACTOR ACETYLHYDROLASE"/>
    <property type="match status" value="1"/>
</dbReference>